<dbReference type="PANTHER" id="PTHR11669">
    <property type="entry name" value="REPLICATION FACTOR C / DNA POLYMERASE III GAMMA-TAU SUBUNIT"/>
    <property type="match status" value="1"/>
</dbReference>
<accession>A0A1F5SHG6</accession>
<gene>
    <name evidence="1" type="ORF">A2227_02705</name>
</gene>
<evidence type="ECO:0000313" key="2">
    <source>
        <dbReference type="Proteomes" id="UP000178367"/>
    </source>
</evidence>
<name>A0A1F5SHG6_9BACT</name>
<evidence type="ECO:0000313" key="1">
    <source>
        <dbReference type="EMBL" id="OGF26104.1"/>
    </source>
</evidence>
<dbReference type="STRING" id="1797994.A2227_02705"/>
<dbReference type="EMBL" id="MFGB01000017">
    <property type="protein sequence ID" value="OGF26104.1"/>
    <property type="molecule type" value="Genomic_DNA"/>
</dbReference>
<dbReference type="InterPro" id="IPR027417">
    <property type="entry name" value="P-loop_NTPase"/>
</dbReference>
<protein>
    <recommendedName>
        <fullName evidence="3">DNA polymerase III subunit delta</fullName>
    </recommendedName>
</protein>
<comment type="caution">
    <text evidence="1">The sequence shown here is derived from an EMBL/GenBank/DDBJ whole genome shotgun (WGS) entry which is preliminary data.</text>
</comment>
<dbReference type="PANTHER" id="PTHR11669:SF8">
    <property type="entry name" value="DNA POLYMERASE III SUBUNIT DELTA"/>
    <property type="match status" value="1"/>
</dbReference>
<dbReference type="InterPro" id="IPR050238">
    <property type="entry name" value="DNA_Rep/Repair_Clamp_Loader"/>
</dbReference>
<dbReference type="AlphaFoldDB" id="A0A1F5SHG6"/>
<dbReference type="SUPFAM" id="SSF52540">
    <property type="entry name" value="P-loop containing nucleoside triphosphate hydrolases"/>
    <property type="match status" value="1"/>
</dbReference>
<evidence type="ECO:0008006" key="3">
    <source>
        <dbReference type="Google" id="ProtNLM"/>
    </source>
</evidence>
<dbReference type="Proteomes" id="UP000178367">
    <property type="component" value="Unassembled WGS sequence"/>
</dbReference>
<proteinExistence type="predicted"/>
<sequence length="353" mass="40002">MKMEGKKLKWPLVGNEHITEYLEQCIAHNNIGGSYIFYGPPDLGKSTAAVYFAQTLLCQNYDKEGTELPCRTCPSCRYFSGKKNAEENAVSTGETHGDCHIIRKEDDKKNISVELVREFIRILGLSSFLGEHKVGIIRDAECLSLEASNALLKTLEEPKRKVVIILVTSYLDALPQTIVSRSQILRFHPVKTDIIYDYLISAHKASRGEAKKFSRLSLGRPALAVKFLEDEEWRERYRKRVEVFLKFFRQDINERFAAVEDLIGKKAAGMEAAGTVASILSAWQGVIRDFMLIQLGFNNLTRNEDRSGEYIALRSIVTRDKIINLNRVIGRGEEYLRANVNPKLVLEDIAVSI</sequence>
<organism evidence="1 2">
    <name type="scientific">Candidatus Falkowbacteria bacterium RIFOXYA2_FULL_47_19</name>
    <dbReference type="NCBI Taxonomy" id="1797994"/>
    <lineage>
        <taxon>Bacteria</taxon>
        <taxon>Candidatus Falkowiibacteriota</taxon>
    </lineage>
</organism>
<reference evidence="1 2" key="1">
    <citation type="journal article" date="2016" name="Nat. Commun.">
        <title>Thousands of microbial genomes shed light on interconnected biogeochemical processes in an aquifer system.</title>
        <authorList>
            <person name="Anantharaman K."/>
            <person name="Brown C.T."/>
            <person name="Hug L.A."/>
            <person name="Sharon I."/>
            <person name="Castelle C.J."/>
            <person name="Probst A.J."/>
            <person name="Thomas B.C."/>
            <person name="Singh A."/>
            <person name="Wilkins M.J."/>
            <person name="Karaoz U."/>
            <person name="Brodie E.L."/>
            <person name="Williams K.H."/>
            <person name="Hubbard S.S."/>
            <person name="Banfield J.F."/>
        </authorList>
    </citation>
    <scope>NUCLEOTIDE SEQUENCE [LARGE SCALE GENOMIC DNA]</scope>
</reference>
<dbReference type="Pfam" id="PF13177">
    <property type="entry name" value="DNA_pol3_delta2"/>
    <property type="match status" value="1"/>
</dbReference>
<dbReference type="GO" id="GO:0006261">
    <property type="term" value="P:DNA-templated DNA replication"/>
    <property type="evidence" value="ECO:0007669"/>
    <property type="project" value="TreeGrafter"/>
</dbReference>
<dbReference type="Gene3D" id="3.40.50.300">
    <property type="entry name" value="P-loop containing nucleotide triphosphate hydrolases"/>
    <property type="match status" value="1"/>
</dbReference>